<dbReference type="Gene3D" id="2.60.40.1120">
    <property type="entry name" value="Carboxypeptidase-like, regulatory domain"/>
    <property type="match status" value="1"/>
</dbReference>
<dbReference type="InterPro" id="IPR039426">
    <property type="entry name" value="TonB-dep_rcpt-like"/>
</dbReference>
<comment type="caution">
    <text evidence="9">The sequence shown here is derived from an EMBL/GenBank/DDBJ whole genome shotgun (WGS) entry which is preliminary data.</text>
</comment>
<dbReference type="InterPro" id="IPR036942">
    <property type="entry name" value="Beta-barrel_TonB_sf"/>
</dbReference>
<keyword evidence="5 7" id="KW-0472">Membrane</keyword>
<keyword evidence="6 7" id="KW-0998">Cell outer membrane</keyword>
<evidence type="ECO:0000256" key="4">
    <source>
        <dbReference type="ARBA" id="ARBA00022692"/>
    </source>
</evidence>
<dbReference type="InterPro" id="IPR023996">
    <property type="entry name" value="TonB-dep_OMP_SusC/RagA"/>
</dbReference>
<accession>A0A2T7BPT6</accession>
<name>A0A2T7BPT6_9BACT</name>
<protein>
    <submittedName>
        <fullName evidence="9">SusC/RagA family TonB-linked outer membrane protein</fullName>
    </submittedName>
</protein>
<evidence type="ECO:0000256" key="3">
    <source>
        <dbReference type="ARBA" id="ARBA00022452"/>
    </source>
</evidence>
<keyword evidence="3 7" id="KW-1134">Transmembrane beta strand</keyword>
<dbReference type="InterPro" id="IPR037066">
    <property type="entry name" value="Plug_dom_sf"/>
</dbReference>
<dbReference type="NCBIfam" id="TIGR04057">
    <property type="entry name" value="SusC_RagA_signa"/>
    <property type="match status" value="1"/>
</dbReference>
<sequence length="1116" mass="122558">MGYTMKRRLVFVICILSCGLPAFPEMRYRVFRQDTAAPGDLLGRSVTVDMEQVSLSEALKRIGSAAGVKFVYAMDPDANRQRVSLHITHRKLRDVLNELLAPFHIVYEVKGDHIVLRQAQPLAGQHPGQEISGLVVDQASGVPLMNVSVRVADSANGTSTDTDGRFFLHAGEGSSLVCSLTGYQTQHLAVKGQHTLEIRMEADFRSLQEVVVTALGVEKARRALGYSVTEVAGKTLATARTTNVMDALEGRVAGVNVSPVNTGPGSSANVIIRGVSSINGNSQPLYVIDGAPIVNNTYSHADNWGGYDSGDGIGNINPDDIETVSVLKGAAAAALYGYRGSKGVVLITTKRGKNGQDLDIELNSNAVLEKVIDNTDYQYAYGQGENNHKPTSLENALETAFSSWGARVDGQPAIQFDGVERPYAAVRHNISHFYRTGSAYTNTLAFTKGLGSDGAIRFAASNLGQAGIVPRSGLNRQSFTLTTHYKLDRHLSLDLKANYIVQRINNAPSVSDAPANPNYATLFIPTTVDIRNWEPGYTATGDEKLISTEEYTTNPFFTTSKFYNTMGRNRFIGMASLRYTFNNGWFLQGRIGEDYLSDHFISVTPTGTAYYNPGTMVDQSYTATERNLDLLAGRQLHWRQWVVNVNAGANYRKAASSMHRLVGYDFVTPYVYNMNNVRGYATPEISDPVVENASVYAAADLAYHNMCYVNITGRNDWYSTLAPGKIRYLYPSVNGSFVFTERWHMPWMDFGKVRLGYAAVGGEAEDPYQTLLNYRQAGSINGIPIGTIVNEYIPNKDLQPSAVKELEAGVEMAFLHKRISLDAAVYSKRISRSIIYATASITSGYSGAVLNIGELHNRGVELLVKGIPVQTRHFDWTVTFNGAVNKNVVDRLAPGQTDLEIGTSQVEETAFIHHVVGKAASQIMAFDVARDEKGKVVIDPYNNNVSRGELRSWGSGIHKWTGGVANDLRYKRFTLSALVDGKFGGKIFSATNYYAYTYGLSKATLPGRELTYGTGQILAPDYYSQKAYAESALFVYDASFIKLRQVQLNYSFPVNAFHHKIKSMTIGAVGRNLWTVMKHTPNIDPESNYSNSNVQGLELAAVPAFRSMGFNLNIKF</sequence>
<proteinExistence type="inferred from homology"/>
<dbReference type="GO" id="GO:0009279">
    <property type="term" value="C:cell outer membrane"/>
    <property type="evidence" value="ECO:0007669"/>
    <property type="project" value="UniProtKB-SubCell"/>
</dbReference>
<dbReference type="Proteomes" id="UP000244450">
    <property type="component" value="Unassembled WGS sequence"/>
</dbReference>
<keyword evidence="4 7" id="KW-0812">Transmembrane</keyword>
<dbReference type="InterPro" id="IPR023997">
    <property type="entry name" value="TonB-dep_OMP_SusC/RagA_CS"/>
</dbReference>
<gene>
    <name evidence="9" type="ORF">DCC81_09535</name>
</gene>
<dbReference type="NCBIfam" id="TIGR04056">
    <property type="entry name" value="OMP_RagA_SusC"/>
    <property type="match status" value="1"/>
</dbReference>
<dbReference type="InterPro" id="IPR012910">
    <property type="entry name" value="Plug_dom"/>
</dbReference>
<dbReference type="Gene3D" id="3.55.50.30">
    <property type="match status" value="1"/>
</dbReference>
<evidence type="ECO:0000259" key="8">
    <source>
        <dbReference type="Pfam" id="PF07715"/>
    </source>
</evidence>
<keyword evidence="2 7" id="KW-0813">Transport</keyword>
<evidence type="ECO:0000256" key="1">
    <source>
        <dbReference type="ARBA" id="ARBA00004571"/>
    </source>
</evidence>
<evidence type="ECO:0000256" key="7">
    <source>
        <dbReference type="PROSITE-ProRule" id="PRU01360"/>
    </source>
</evidence>
<dbReference type="SUPFAM" id="SSF49464">
    <property type="entry name" value="Carboxypeptidase regulatory domain-like"/>
    <property type="match status" value="1"/>
</dbReference>
<dbReference type="Pfam" id="PF07715">
    <property type="entry name" value="Plug"/>
    <property type="match status" value="1"/>
</dbReference>
<dbReference type="Gene3D" id="2.170.130.10">
    <property type="entry name" value="TonB-dependent receptor, plug domain"/>
    <property type="match status" value="1"/>
</dbReference>
<dbReference type="SUPFAM" id="SSF56935">
    <property type="entry name" value="Porins"/>
    <property type="match status" value="1"/>
</dbReference>
<comment type="subcellular location">
    <subcellularLocation>
        <location evidence="1 7">Cell outer membrane</location>
        <topology evidence="1 7">Multi-pass membrane protein</topology>
    </subcellularLocation>
</comment>
<evidence type="ECO:0000256" key="2">
    <source>
        <dbReference type="ARBA" id="ARBA00022448"/>
    </source>
</evidence>
<reference evidence="9 10" key="1">
    <citation type="submission" date="2018-04" db="EMBL/GenBank/DDBJ databases">
        <title>Chitinophaga fuyangensis sp. nov., isolated from soil in a chemical factory.</title>
        <authorList>
            <person name="Chen K."/>
        </authorList>
    </citation>
    <scope>NUCLEOTIDE SEQUENCE [LARGE SCALE GENOMIC DNA]</scope>
    <source>
        <strain evidence="9 10">LY-1</strain>
    </source>
</reference>
<dbReference type="PROSITE" id="PS52016">
    <property type="entry name" value="TONB_DEPENDENT_REC_3"/>
    <property type="match status" value="1"/>
</dbReference>
<organism evidence="9 10">
    <name type="scientific">Chitinophaga parva</name>
    <dbReference type="NCBI Taxonomy" id="2169414"/>
    <lineage>
        <taxon>Bacteria</taxon>
        <taxon>Pseudomonadati</taxon>
        <taxon>Bacteroidota</taxon>
        <taxon>Chitinophagia</taxon>
        <taxon>Chitinophagales</taxon>
        <taxon>Chitinophagaceae</taxon>
        <taxon>Chitinophaga</taxon>
    </lineage>
</organism>
<dbReference type="Gene3D" id="2.40.170.20">
    <property type="entry name" value="TonB-dependent receptor, beta-barrel domain"/>
    <property type="match status" value="1"/>
</dbReference>
<evidence type="ECO:0000256" key="5">
    <source>
        <dbReference type="ARBA" id="ARBA00023136"/>
    </source>
</evidence>
<evidence type="ECO:0000256" key="6">
    <source>
        <dbReference type="ARBA" id="ARBA00023237"/>
    </source>
</evidence>
<feature type="domain" description="TonB-dependent receptor plug" evidence="8">
    <location>
        <begin position="223"/>
        <end position="344"/>
    </location>
</feature>
<dbReference type="InterPro" id="IPR008969">
    <property type="entry name" value="CarboxyPept-like_regulatory"/>
</dbReference>
<evidence type="ECO:0000313" key="9">
    <source>
        <dbReference type="EMBL" id="PUZ29659.1"/>
    </source>
</evidence>
<dbReference type="EMBL" id="QCYK01000001">
    <property type="protein sequence ID" value="PUZ29659.1"/>
    <property type="molecule type" value="Genomic_DNA"/>
</dbReference>
<dbReference type="Pfam" id="PF13715">
    <property type="entry name" value="CarbopepD_reg_2"/>
    <property type="match status" value="1"/>
</dbReference>
<dbReference type="AlphaFoldDB" id="A0A2T7BPT6"/>
<evidence type="ECO:0000313" key="10">
    <source>
        <dbReference type="Proteomes" id="UP000244450"/>
    </source>
</evidence>
<keyword evidence="10" id="KW-1185">Reference proteome</keyword>
<comment type="similarity">
    <text evidence="7">Belongs to the TonB-dependent receptor family.</text>
</comment>